<evidence type="ECO:0000313" key="2">
    <source>
        <dbReference type="Proteomes" id="UP000823891"/>
    </source>
</evidence>
<organism evidence="1 2">
    <name type="scientific">Candidatus Eisenbergiella merdavium</name>
    <dbReference type="NCBI Taxonomy" id="2838551"/>
    <lineage>
        <taxon>Bacteria</taxon>
        <taxon>Bacillati</taxon>
        <taxon>Bacillota</taxon>
        <taxon>Clostridia</taxon>
        <taxon>Lachnospirales</taxon>
        <taxon>Lachnospiraceae</taxon>
        <taxon>Eisenbergiella</taxon>
    </lineage>
</organism>
<reference evidence="1" key="1">
    <citation type="journal article" date="2021" name="PeerJ">
        <title>Extensive microbial diversity within the chicken gut microbiome revealed by metagenomics and culture.</title>
        <authorList>
            <person name="Gilroy R."/>
            <person name="Ravi A."/>
            <person name="Getino M."/>
            <person name="Pursley I."/>
            <person name="Horton D.L."/>
            <person name="Alikhan N.F."/>
            <person name="Baker D."/>
            <person name="Gharbi K."/>
            <person name="Hall N."/>
            <person name="Watson M."/>
            <person name="Adriaenssens E.M."/>
            <person name="Foster-Nyarko E."/>
            <person name="Jarju S."/>
            <person name="Secka A."/>
            <person name="Antonio M."/>
            <person name="Oren A."/>
            <person name="Chaudhuri R.R."/>
            <person name="La Ragione R."/>
            <person name="Hildebrand F."/>
            <person name="Pallen M.J."/>
        </authorList>
    </citation>
    <scope>NUCLEOTIDE SEQUENCE</scope>
    <source>
        <strain evidence="1">USAMLcec2-132</strain>
    </source>
</reference>
<sequence length="193" mass="21547">KKADRERCAEIACQEWLDVRGFGQVFAFKGAEVSLGIRGPISIHQAVSVSPVDIVSMQITKSVNSEDTKDGSRASDTMGTKHRIGFGLYVVKGSVNVQLAEKTGFSQEDAELLKEALKTLFENDASSARPEGSMEVCRLYWWQHQDKTPSVSTAKVHRSVKIRPIVDRPKTYADYEIKYEDPGCVEPEVYDFV</sequence>
<dbReference type="InterPro" id="IPR006482">
    <property type="entry name" value="Cas7_Csh2/Csh2"/>
</dbReference>
<dbReference type="AlphaFoldDB" id="A0A9D2SPU1"/>
<accession>A0A9D2SPU1</accession>
<dbReference type="NCBIfam" id="TIGR02589">
    <property type="entry name" value="cas_Csd2"/>
    <property type="match status" value="1"/>
</dbReference>
<dbReference type="GO" id="GO:0043571">
    <property type="term" value="P:maintenance of CRISPR repeat elements"/>
    <property type="evidence" value="ECO:0007669"/>
    <property type="project" value="InterPro"/>
</dbReference>
<name>A0A9D2SPU1_9FIRM</name>
<gene>
    <name evidence="1" type="primary">cas7c</name>
    <name evidence="1" type="ORF">H9761_08800</name>
</gene>
<dbReference type="NCBIfam" id="TIGR01595">
    <property type="entry name" value="cas_CT1132"/>
    <property type="match status" value="1"/>
</dbReference>
<proteinExistence type="predicted"/>
<protein>
    <submittedName>
        <fullName evidence="1">Type I-C CRISPR-associated protein Cas7/Csd2</fullName>
    </submittedName>
</protein>
<dbReference type="InterPro" id="IPR013418">
    <property type="entry name" value="CRISPR-assoc_prot_Cas7/Csd2"/>
</dbReference>
<dbReference type="EMBL" id="DWWS01000031">
    <property type="protein sequence ID" value="HJC23788.1"/>
    <property type="molecule type" value="Genomic_DNA"/>
</dbReference>
<reference evidence="1" key="2">
    <citation type="submission" date="2021-04" db="EMBL/GenBank/DDBJ databases">
        <authorList>
            <person name="Gilroy R."/>
        </authorList>
    </citation>
    <scope>NUCLEOTIDE SEQUENCE</scope>
    <source>
        <strain evidence="1">USAMLcec2-132</strain>
    </source>
</reference>
<feature type="non-terminal residue" evidence="1">
    <location>
        <position position="1"/>
    </location>
</feature>
<dbReference type="Pfam" id="PF05107">
    <property type="entry name" value="Cas_Cas7"/>
    <property type="match status" value="1"/>
</dbReference>
<dbReference type="Proteomes" id="UP000823891">
    <property type="component" value="Unassembled WGS sequence"/>
</dbReference>
<evidence type="ECO:0000313" key="1">
    <source>
        <dbReference type="EMBL" id="HJC23788.1"/>
    </source>
</evidence>
<comment type="caution">
    <text evidence="1">The sequence shown here is derived from an EMBL/GenBank/DDBJ whole genome shotgun (WGS) entry which is preliminary data.</text>
</comment>